<dbReference type="Pfam" id="PF08352">
    <property type="entry name" value="oligo_HPY"/>
    <property type="match status" value="1"/>
</dbReference>
<comment type="similarity">
    <text evidence="1">Belongs to the ABC transporter superfamily.</text>
</comment>
<evidence type="ECO:0000259" key="5">
    <source>
        <dbReference type="PROSITE" id="PS50893"/>
    </source>
</evidence>
<dbReference type="AlphaFoldDB" id="A0A162SSK9"/>
<dbReference type="SMART" id="SM00382">
    <property type="entry name" value="AAA"/>
    <property type="match status" value="1"/>
</dbReference>
<dbReference type="InterPro" id="IPR013563">
    <property type="entry name" value="Oligopep_ABC_C"/>
</dbReference>
<reference evidence="6 7" key="1">
    <citation type="submission" date="2016-04" db="EMBL/GenBank/DDBJ databases">
        <title>Genome sequence of Clostridium magnum DSM 2767.</title>
        <authorList>
            <person name="Poehlein A."/>
            <person name="Uhlig R."/>
            <person name="Fischer R."/>
            <person name="Bahl H."/>
            <person name="Daniel R."/>
        </authorList>
    </citation>
    <scope>NUCLEOTIDE SEQUENCE [LARGE SCALE GENOMIC DNA]</scope>
    <source>
        <strain evidence="6 7">DSM 2767</strain>
    </source>
</reference>
<evidence type="ECO:0000256" key="4">
    <source>
        <dbReference type="ARBA" id="ARBA00022840"/>
    </source>
</evidence>
<dbReference type="RefSeq" id="WP_066620591.1">
    <property type="nucleotide sequence ID" value="NZ_FQXL01000022.1"/>
</dbReference>
<evidence type="ECO:0000313" key="6">
    <source>
        <dbReference type="EMBL" id="KZL91814.1"/>
    </source>
</evidence>
<dbReference type="EMBL" id="LWAE01000002">
    <property type="protein sequence ID" value="KZL91814.1"/>
    <property type="molecule type" value="Genomic_DNA"/>
</dbReference>
<dbReference type="InterPro" id="IPR017871">
    <property type="entry name" value="ABC_transporter-like_CS"/>
</dbReference>
<gene>
    <name evidence="6" type="primary">gsiA</name>
    <name evidence="6" type="ORF">CLMAG_16200</name>
</gene>
<comment type="caution">
    <text evidence="6">The sequence shown here is derived from an EMBL/GenBank/DDBJ whole genome shotgun (WGS) entry which is preliminary data.</text>
</comment>
<dbReference type="GO" id="GO:0055085">
    <property type="term" value="P:transmembrane transport"/>
    <property type="evidence" value="ECO:0007669"/>
    <property type="project" value="UniProtKB-ARBA"/>
</dbReference>
<dbReference type="STRING" id="1121326.CLMAG_16200"/>
<protein>
    <submittedName>
        <fullName evidence="6">Glutathione import ATP-binding protein GsiA</fullName>
        <ecNumber evidence="6">3.6.3.-</ecNumber>
    </submittedName>
</protein>
<dbReference type="PANTHER" id="PTHR43776:SF8">
    <property type="entry name" value="ABC TRANSPORTER, ATP-BINDING PROTEIN"/>
    <property type="match status" value="1"/>
</dbReference>
<keyword evidence="7" id="KW-1185">Reference proteome</keyword>
<dbReference type="OrthoDB" id="9806285at2"/>
<accession>A0A162SSK9</accession>
<evidence type="ECO:0000313" key="7">
    <source>
        <dbReference type="Proteomes" id="UP000076603"/>
    </source>
</evidence>
<keyword evidence="6" id="KW-0378">Hydrolase</keyword>
<dbReference type="EC" id="3.6.3.-" evidence="6"/>
<dbReference type="PANTHER" id="PTHR43776">
    <property type="entry name" value="TRANSPORT ATP-BINDING PROTEIN"/>
    <property type="match status" value="1"/>
</dbReference>
<evidence type="ECO:0000256" key="2">
    <source>
        <dbReference type="ARBA" id="ARBA00022448"/>
    </source>
</evidence>
<dbReference type="GO" id="GO:0015833">
    <property type="term" value="P:peptide transport"/>
    <property type="evidence" value="ECO:0007669"/>
    <property type="project" value="InterPro"/>
</dbReference>
<dbReference type="InterPro" id="IPR027417">
    <property type="entry name" value="P-loop_NTPase"/>
</dbReference>
<dbReference type="PROSITE" id="PS50893">
    <property type="entry name" value="ABC_TRANSPORTER_2"/>
    <property type="match status" value="1"/>
</dbReference>
<name>A0A162SSK9_9CLOT</name>
<dbReference type="Pfam" id="PF00005">
    <property type="entry name" value="ABC_tran"/>
    <property type="match status" value="1"/>
</dbReference>
<feature type="domain" description="ABC transporter" evidence="5">
    <location>
        <begin position="9"/>
        <end position="253"/>
    </location>
</feature>
<dbReference type="Proteomes" id="UP000076603">
    <property type="component" value="Unassembled WGS sequence"/>
</dbReference>
<dbReference type="FunFam" id="3.40.50.300:FF:000016">
    <property type="entry name" value="Oligopeptide ABC transporter ATP-binding component"/>
    <property type="match status" value="1"/>
</dbReference>
<dbReference type="InterPro" id="IPR003439">
    <property type="entry name" value="ABC_transporter-like_ATP-bd"/>
</dbReference>
<dbReference type="GO" id="GO:0005524">
    <property type="term" value="F:ATP binding"/>
    <property type="evidence" value="ECO:0007669"/>
    <property type="project" value="UniProtKB-KW"/>
</dbReference>
<dbReference type="PATRIC" id="fig|1121326.3.peg.1590"/>
<dbReference type="CDD" id="cd03257">
    <property type="entry name" value="ABC_NikE_OppD_transporters"/>
    <property type="match status" value="1"/>
</dbReference>
<dbReference type="GO" id="GO:0016887">
    <property type="term" value="F:ATP hydrolysis activity"/>
    <property type="evidence" value="ECO:0007669"/>
    <property type="project" value="InterPro"/>
</dbReference>
<dbReference type="InterPro" id="IPR003593">
    <property type="entry name" value="AAA+_ATPase"/>
</dbReference>
<sequence length="328" mass="36475">MREKKEPVLKVRNLTKKFNLQDGKKLTAVNNVSFELYPGECLGIVGESGCGKSTIAKVLTQLESVTSGNITYNNRDITHLKGEEVRQNRRKIQMIFQDAAESFNPRMKIGHIVSEPLLNFKLMNKGEAESEAKKLLAMVGLTEDFMGRYPHQLSGGQKQRVAIARAISLEPEIVICDEATSALDVSIQEQVIKLLMDLQKKKGLSYVFIGHDLAVVRNISHRIIVMYLGRIVEVIDSNKLTTDAAHPYTKALLASVFSVNRKNSTEIGIIKGEPPSPSDIQPGCGFSSRCTKCIDKCLKEKPELKEIAKDHFAACHQIGDEQIKDVKV</sequence>
<organism evidence="6 7">
    <name type="scientific">Clostridium magnum DSM 2767</name>
    <dbReference type="NCBI Taxonomy" id="1121326"/>
    <lineage>
        <taxon>Bacteria</taxon>
        <taxon>Bacillati</taxon>
        <taxon>Bacillota</taxon>
        <taxon>Clostridia</taxon>
        <taxon>Eubacteriales</taxon>
        <taxon>Clostridiaceae</taxon>
        <taxon>Clostridium</taxon>
    </lineage>
</organism>
<keyword evidence="2" id="KW-0813">Transport</keyword>
<dbReference type="InterPro" id="IPR050319">
    <property type="entry name" value="ABC_transp_ATP-bind"/>
</dbReference>
<evidence type="ECO:0000256" key="3">
    <source>
        <dbReference type="ARBA" id="ARBA00022741"/>
    </source>
</evidence>
<proteinExistence type="inferred from homology"/>
<dbReference type="SUPFAM" id="SSF52540">
    <property type="entry name" value="P-loop containing nucleoside triphosphate hydrolases"/>
    <property type="match status" value="1"/>
</dbReference>
<keyword evidence="3" id="KW-0547">Nucleotide-binding</keyword>
<evidence type="ECO:0000256" key="1">
    <source>
        <dbReference type="ARBA" id="ARBA00005417"/>
    </source>
</evidence>
<dbReference type="NCBIfam" id="TIGR01727">
    <property type="entry name" value="oligo_HPY"/>
    <property type="match status" value="1"/>
</dbReference>
<dbReference type="Gene3D" id="3.40.50.300">
    <property type="entry name" value="P-loop containing nucleotide triphosphate hydrolases"/>
    <property type="match status" value="1"/>
</dbReference>
<keyword evidence="4 6" id="KW-0067">ATP-binding</keyword>
<dbReference type="PROSITE" id="PS00211">
    <property type="entry name" value="ABC_TRANSPORTER_1"/>
    <property type="match status" value="1"/>
</dbReference>